<feature type="region of interest" description="Disordered" evidence="1">
    <location>
        <begin position="1"/>
        <end position="49"/>
    </location>
</feature>
<dbReference type="SUPFAM" id="SSF48403">
    <property type="entry name" value="Ankyrin repeat"/>
    <property type="match status" value="1"/>
</dbReference>
<dbReference type="InterPro" id="IPR036910">
    <property type="entry name" value="HMG_box_dom_sf"/>
</dbReference>
<dbReference type="InterPro" id="IPR036770">
    <property type="entry name" value="Ankyrin_rpt-contain_sf"/>
</dbReference>
<feature type="compositionally biased region" description="Basic and acidic residues" evidence="1">
    <location>
        <begin position="163"/>
        <end position="182"/>
    </location>
</feature>
<dbReference type="SUPFAM" id="SSF47095">
    <property type="entry name" value="HMG-box"/>
    <property type="match status" value="1"/>
</dbReference>
<keyword evidence="2" id="KW-1133">Transmembrane helix</keyword>
<dbReference type="CDD" id="cd00084">
    <property type="entry name" value="HMG-box_SF"/>
    <property type="match status" value="1"/>
</dbReference>
<dbReference type="Gene3D" id="1.25.40.20">
    <property type="entry name" value="Ankyrin repeat-containing domain"/>
    <property type="match status" value="1"/>
</dbReference>
<dbReference type="Gene3D" id="1.10.30.10">
    <property type="entry name" value="High mobility group box domain"/>
    <property type="match status" value="1"/>
</dbReference>
<feature type="transmembrane region" description="Helical" evidence="2">
    <location>
        <begin position="504"/>
        <end position="525"/>
    </location>
</feature>
<sequence>MEDVTIEVIDPYQQNQDDEKSASDSGSDEDKMNGSDSKSESSNDDEVMIAEKKERVPIDIDHYYPKYMQKVKYDDVDQFTATLAREQENFDEKSDMKISNKFIGEYLPKKPKTYDMGEVKKFAERYFPKKVELDDNSLNSKPVETDDSSKPLQTEEESDDFSSSEKDDKTEKGSESSSDHRTPYQLFMQEMVPILKKKNPGMGINQILALAGEEWIKKKAELNCSKPQIEGNSSKSNGDEEESVRCINLVAPLNQNPIDQSALAEKIQEWTRKKSEPIETCRSDNEKEIPEIKDDKMTVKSAKELYVDFIKMLSDKDIWDSCFVDPYALLADYINTRMFVYVIQKSQAAQIISIIMENDTIKPKLKKEIIGYLTYHGLLDNQDEFLFRTLAEITLKKQPKLFDLLLQFFLTKKINPNFQTNVGTMLHIIASTNHCIFPMGIVLKQLLDYGCSLNILNSRNKTPIEVARSCENKCFANALYRLRDEENMRERKLFPEPLSNLKELALFGISCSAISVAATLLVCWLKK</sequence>
<organism evidence="3">
    <name type="scientific">viral metagenome</name>
    <dbReference type="NCBI Taxonomy" id="1070528"/>
    <lineage>
        <taxon>unclassified sequences</taxon>
        <taxon>metagenomes</taxon>
        <taxon>organismal metagenomes</taxon>
    </lineage>
</organism>
<proteinExistence type="predicted"/>
<reference evidence="3" key="1">
    <citation type="journal article" date="2020" name="Nature">
        <title>Giant virus diversity and host interactions through global metagenomics.</title>
        <authorList>
            <person name="Schulz F."/>
            <person name="Roux S."/>
            <person name="Paez-Espino D."/>
            <person name="Jungbluth S."/>
            <person name="Walsh D.A."/>
            <person name="Denef V.J."/>
            <person name="McMahon K.D."/>
            <person name="Konstantinidis K.T."/>
            <person name="Eloe-Fadrosh E.A."/>
            <person name="Kyrpides N.C."/>
            <person name="Woyke T."/>
        </authorList>
    </citation>
    <scope>NUCLEOTIDE SEQUENCE</scope>
    <source>
        <strain evidence="3">GVMAG-M-3300020192-26</strain>
    </source>
</reference>
<evidence type="ECO:0000313" key="3">
    <source>
        <dbReference type="EMBL" id="QHS99902.1"/>
    </source>
</evidence>
<dbReference type="EMBL" id="MN739352">
    <property type="protein sequence ID" value="QHS99902.1"/>
    <property type="molecule type" value="Genomic_DNA"/>
</dbReference>
<name>A0A6C0C6F2_9ZZZZ</name>
<dbReference type="AlphaFoldDB" id="A0A6C0C6F2"/>
<accession>A0A6C0C6F2</accession>
<keyword evidence="2" id="KW-0472">Membrane</keyword>
<keyword evidence="2" id="KW-0812">Transmembrane</keyword>
<evidence type="ECO:0000256" key="1">
    <source>
        <dbReference type="SAM" id="MobiDB-lite"/>
    </source>
</evidence>
<evidence type="ECO:0000256" key="2">
    <source>
        <dbReference type="SAM" id="Phobius"/>
    </source>
</evidence>
<feature type="compositionally biased region" description="Basic and acidic residues" evidence="1">
    <location>
        <begin position="17"/>
        <end position="41"/>
    </location>
</feature>
<feature type="region of interest" description="Disordered" evidence="1">
    <location>
        <begin position="133"/>
        <end position="184"/>
    </location>
</feature>
<protein>
    <submittedName>
        <fullName evidence="3">Uncharacterized protein</fullName>
    </submittedName>
</protein>